<dbReference type="RefSeq" id="WP_375557549.1">
    <property type="nucleotide sequence ID" value="NZ_JBBVGT010000002.1"/>
</dbReference>
<dbReference type="InterPro" id="IPR016181">
    <property type="entry name" value="Acyl_CoA_acyltransferase"/>
</dbReference>
<proteinExistence type="predicted"/>
<dbReference type="Gene3D" id="3.40.630.30">
    <property type="match status" value="1"/>
</dbReference>
<dbReference type="Proteomes" id="UP001580928">
    <property type="component" value="Unassembled WGS sequence"/>
</dbReference>
<dbReference type="SUPFAM" id="SSF55729">
    <property type="entry name" value="Acyl-CoA N-acyltransferases (Nat)"/>
    <property type="match status" value="1"/>
</dbReference>
<evidence type="ECO:0000313" key="2">
    <source>
        <dbReference type="Proteomes" id="UP001580928"/>
    </source>
</evidence>
<comment type="caution">
    <text evidence="1">The sequence shown here is derived from an EMBL/GenBank/DDBJ whole genome shotgun (WGS) entry which is preliminary data.</text>
</comment>
<name>A0ABV5CF56_9SPHI</name>
<keyword evidence="2" id="KW-1185">Reference proteome</keyword>
<dbReference type="PANTHER" id="PTHR41368:SF1">
    <property type="entry name" value="PROTEIN YGHO"/>
    <property type="match status" value="1"/>
</dbReference>
<dbReference type="InterPro" id="IPR039968">
    <property type="entry name" value="BcerS-like"/>
</dbReference>
<protein>
    <recommendedName>
        <fullName evidence="3">N-acetyltransferase domain-containing protein</fullName>
    </recommendedName>
</protein>
<dbReference type="PANTHER" id="PTHR41368">
    <property type="entry name" value="PROTEIN YGHO"/>
    <property type="match status" value="1"/>
</dbReference>
<gene>
    <name evidence="1" type="ORF">WKR92_09255</name>
</gene>
<organism evidence="1 2">
    <name type="scientific">Albibacterium profundi</name>
    <dbReference type="NCBI Taxonomy" id="3134906"/>
    <lineage>
        <taxon>Bacteria</taxon>
        <taxon>Pseudomonadati</taxon>
        <taxon>Bacteroidota</taxon>
        <taxon>Sphingobacteriia</taxon>
        <taxon>Sphingobacteriales</taxon>
        <taxon>Sphingobacteriaceae</taxon>
        <taxon>Albibacterium</taxon>
    </lineage>
</organism>
<sequence length="387" mass="45102">MNLIEVDSASLAKDFIEMAPQFYKGDANYIRPLDADIEKVFDSSHNNFFKEGECVRWLLSDASGRYIGRIAAFYTKQIVDSSDLPAGGSGFFECIDNQEAASMLFDAARNWLQSKGLEAMDGPVNFGERNNWWGLLVEGFHKPCYMCNYNPKYYQDLFENYGFQVYYKQHTYWRDVHSELDTRYAKRARKILEHRGYTFAHVDKSKLEKAAVDFRTVYNKAWVKHAGVSEISEKQANDLLKNMKPILDPRLIWFAYYNGEPVAFWISLPDVNELIVQELNGKFTLWGKLLFVWRKLTNQCKTMFGVIFGVVPEHQKKGVEIALIVESATLVQSGSMPYTELQMNWIGDFNPRMMRVAEQIGAKIYKTHHTYRYLFDRTRPFERYPII</sequence>
<evidence type="ECO:0008006" key="3">
    <source>
        <dbReference type="Google" id="ProtNLM"/>
    </source>
</evidence>
<dbReference type="EMBL" id="JBBVGT010000002">
    <property type="protein sequence ID" value="MFB5946020.1"/>
    <property type="molecule type" value="Genomic_DNA"/>
</dbReference>
<accession>A0ABV5CF56</accession>
<reference evidence="1 2" key="1">
    <citation type="submission" date="2024-04" db="EMBL/GenBank/DDBJ databases">
        <title>Albibacterium profundi sp. nov., isolated from sediment of the Challenger Deep of Mariana Trench.</title>
        <authorList>
            <person name="Wang Y."/>
        </authorList>
    </citation>
    <scope>NUCLEOTIDE SEQUENCE [LARGE SCALE GENOMIC DNA]</scope>
    <source>
        <strain evidence="1 2">RHL897</strain>
    </source>
</reference>
<evidence type="ECO:0000313" key="1">
    <source>
        <dbReference type="EMBL" id="MFB5946020.1"/>
    </source>
</evidence>